<sequence>MKYVSFLVVILVALISCHKKENKSENLNAEIPKTEIKDTVNIEETDFQKFVNHFSESSLPYKDSTNFDNVEKLADLSDKQISQLKLKELFPDIHSFKINNHFNLSDSFESLSITYFKGEMEVSTELINYTKEGKIIDHIEISYDEIAESAFRKESLIDKNQIIVDSENSFDEPVKTEKEKILINSDGHFKIKN</sequence>
<evidence type="ECO:0000313" key="2">
    <source>
        <dbReference type="Proteomes" id="UP001500353"/>
    </source>
</evidence>
<protein>
    <recommendedName>
        <fullName evidence="3">Beta-lactamase-inhibitor-like PepSY-like domain-containing protein</fullName>
    </recommendedName>
</protein>
<gene>
    <name evidence="1" type="ORF">GCM10023210_42930</name>
</gene>
<evidence type="ECO:0008006" key="3">
    <source>
        <dbReference type="Google" id="ProtNLM"/>
    </source>
</evidence>
<keyword evidence="2" id="KW-1185">Reference proteome</keyword>
<comment type="caution">
    <text evidence="1">The sequence shown here is derived from an EMBL/GenBank/DDBJ whole genome shotgun (WGS) entry which is preliminary data.</text>
</comment>
<dbReference type="EMBL" id="BAABHX010000011">
    <property type="protein sequence ID" value="GAA5102189.1"/>
    <property type="molecule type" value="Genomic_DNA"/>
</dbReference>
<organism evidence="1 2">
    <name type="scientific">Chryseobacterium ginsengisoli</name>
    <dbReference type="NCBI Taxonomy" id="363853"/>
    <lineage>
        <taxon>Bacteria</taxon>
        <taxon>Pseudomonadati</taxon>
        <taxon>Bacteroidota</taxon>
        <taxon>Flavobacteriia</taxon>
        <taxon>Flavobacteriales</taxon>
        <taxon>Weeksellaceae</taxon>
        <taxon>Chryseobacterium group</taxon>
        <taxon>Chryseobacterium</taxon>
    </lineage>
</organism>
<proteinExistence type="predicted"/>
<reference evidence="2" key="1">
    <citation type="journal article" date="2019" name="Int. J. Syst. Evol. Microbiol.">
        <title>The Global Catalogue of Microorganisms (GCM) 10K type strain sequencing project: providing services to taxonomists for standard genome sequencing and annotation.</title>
        <authorList>
            <consortium name="The Broad Institute Genomics Platform"/>
            <consortium name="The Broad Institute Genome Sequencing Center for Infectious Disease"/>
            <person name="Wu L."/>
            <person name="Ma J."/>
        </authorList>
    </citation>
    <scope>NUCLEOTIDE SEQUENCE [LARGE SCALE GENOMIC DNA]</scope>
    <source>
        <strain evidence="2">JCM 18019</strain>
    </source>
</reference>
<name>A0ABP9MUA8_9FLAO</name>
<dbReference type="Proteomes" id="UP001500353">
    <property type="component" value="Unassembled WGS sequence"/>
</dbReference>
<dbReference type="RefSeq" id="WP_345208533.1">
    <property type="nucleotide sequence ID" value="NZ_BAABHX010000011.1"/>
</dbReference>
<dbReference type="PROSITE" id="PS51257">
    <property type="entry name" value="PROKAR_LIPOPROTEIN"/>
    <property type="match status" value="1"/>
</dbReference>
<accession>A0ABP9MUA8</accession>
<evidence type="ECO:0000313" key="1">
    <source>
        <dbReference type="EMBL" id="GAA5102189.1"/>
    </source>
</evidence>